<keyword evidence="2" id="KW-1185">Reference proteome</keyword>
<dbReference type="EMBL" id="JAULSV010000001">
    <property type="protein sequence ID" value="KAK0657090.1"/>
    <property type="molecule type" value="Genomic_DNA"/>
</dbReference>
<protein>
    <submittedName>
        <fullName evidence="1">Uncharacterized protein</fullName>
    </submittedName>
</protein>
<dbReference type="AlphaFoldDB" id="A0AA39YTD4"/>
<organism evidence="1 2">
    <name type="scientific">Cercophora newfieldiana</name>
    <dbReference type="NCBI Taxonomy" id="92897"/>
    <lineage>
        <taxon>Eukaryota</taxon>
        <taxon>Fungi</taxon>
        <taxon>Dikarya</taxon>
        <taxon>Ascomycota</taxon>
        <taxon>Pezizomycotina</taxon>
        <taxon>Sordariomycetes</taxon>
        <taxon>Sordariomycetidae</taxon>
        <taxon>Sordariales</taxon>
        <taxon>Lasiosphaeriaceae</taxon>
        <taxon>Cercophora</taxon>
    </lineage>
</organism>
<reference evidence="1" key="1">
    <citation type="submission" date="2023-06" db="EMBL/GenBank/DDBJ databases">
        <title>Genome-scale phylogeny and comparative genomics of the fungal order Sordariales.</title>
        <authorList>
            <consortium name="Lawrence Berkeley National Laboratory"/>
            <person name="Hensen N."/>
            <person name="Bonometti L."/>
            <person name="Westerberg I."/>
            <person name="Brannstrom I.O."/>
            <person name="Guillou S."/>
            <person name="Cros-Aarteil S."/>
            <person name="Calhoun S."/>
            <person name="Haridas S."/>
            <person name="Kuo A."/>
            <person name="Mondo S."/>
            <person name="Pangilinan J."/>
            <person name="Riley R."/>
            <person name="Labutti K."/>
            <person name="Andreopoulos B."/>
            <person name="Lipzen A."/>
            <person name="Chen C."/>
            <person name="Yanf M."/>
            <person name="Daum C."/>
            <person name="Ng V."/>
            <person name="Clum A."/>
            <person name="Steindorff A."/>
            <person name="Ohm R."/>
            <person name="Martin F."/>
            <person name="Silar P."/>
            <person name="Natvig D."/>
            <person name="Lalanne C."/>
            <person name="Gautier V."/>
            <person name="Ament-Velasquez S.L."/>
            <person name="Kruys A."/>
            <person name="Hutchinson M.I."/>
            <person name="Powell A.J."/>
            <person name="Barry K."/>
            <person name="Miller A.N."/>
            <person name="Grigoriev I.V."/>
            <person name="Debuchy R."/>
            <person name="Gladieux P."/>
            <person name="Thoren M.H."/>
            <person name="Johannesson H."/>
        </authorList>
    </citation>
    <scope>NUCLEOTIDE SEQUENCE</scope>
    <source>
        <strain evidence="1">SMH2532-1</strain>
    </source>
</reference>
<dbReference type="Proteomes" id="UP001174936">
    <property type="component" value="Unassembled WGS sequence"/>
</dbReference>
<proteinExistence type="predicted"/>
<comment type="caution">
    <text evidence="1">The sequence shown here is derived from an EMBL/GenBank/DDBJ whole genome shotgun (WGS) entry which is preliminary data.</text>
</comment>
<evidence type="ECO:0000313" key="1">
    <source>
        <dbReference type="EMBL" id="KAK0657090.1"/>
    </source>
</evidence>
<evidence type="ECO:0000313" key="2">
    <source>
        <dbReference type="Proteomes" id="UP001174936"/>
    </source>
</evidence>
<sequence>MPSAAPAIPCHQGKDKAYPIAHLELILILPPPTYPNESDDYLAVRALLLRIGNISPSQVPSGRSMARNSMVRCRKSQRAQPVREFLGDIAYPTVKDHHLGGRRWRPSATVPWRTHG</sequence>
<accession>A0AA39YTD4</accession>
<gene>
    <name evidence="1" type="ORF">B0T16DRAFT_51539</name>
</gene>
<name>A0AA39YTD4_9PEZI</name>